<dbReference type="SUPFAM" id="SSF55729">
    <property type="entry name" value="Acyl-CoA N-acyltransferases (Nat)"/>
    <property type="match status" value="1"/>
</dbReference>
<protein>
    <recommendedName>
        <fullName evidence="4">Lysine N-acyltransferase MbtK</fullName>
    </recommendedName>
    <alternativeName>
        <fullName evidence="5">Mycobactin synthase protein K</fullName>
    </alternativeName>
</protein>
<dbReference type="Gene3D" id="3.30.310.280">
    <property type="match status" value="1"/>
</dbReference>
<evidence type="ECO:0000313" key="8">
    <source>
        <dbReference type="Proteomes" id="UP001595956"/>
    </source>
</evidence>
<evidence type="ECO:0000256" key="1">
    <source>
        <dbReference type="ARBA" id="ARBA00003818"/>
    </source>
</evidence>
<dbReference type="Proteomes" id="UP001595956">
    <property type="component" value="Unassembled WGS sequence"/>
</dbReference>
<evidence type="ECO:0000313" key="7">
    <source>
        <dbReference type="EMBL" id="MFC5493319.1"/>
    </source>
</evidence>
<dbReference type="InterPro" id="IPR016181">
    <property type="entry name" value="Acyl_CoA_acyltransferase"/>
</dbReference>
<dbReference type="Pfam" id="PF04183">
    <property type="entry name" value="IucA_IucC"/>
    <property type="match status" value="1"/>
</dbReference>
<dbReference type="InterPro" id="IPR019432">
    <property type="entry name" value="Acyltransferase_MbtK/IucB-like"/>
</dbReference>
<keyword evidence="8" id="KW-1185">Reference proteome</keyword>
<name>A0ABW0MYB2_9ACTN</name>
<feature type="domain" description="Acyltransferase MbtK/IucB-like conserved" evidence="6">
    <location>
        <begin position="6"/>
        <end position="53"/>
    </location>
</feature>
<dbReference type="InterPro" id="IPR037455">
    <property type="entry name" value="LucA/IucC-like"/>
</dbReference>
<dbReference type="InterPro" id="IPR022770">
    <property type="entry name" value="IucA/IucC-like_C"/>
</dbReference>
<evidence type="ECO:0000259" key="6">
    <source>
        <dbReference type="SMART" id="SM01006"/>
    </source>
</evidence>
<dbReference type="Gene3D" id="3.40.630.30">
    <property type="match status" value="1"/>
</dbReference>
<dbReference type="PANTHER" id="PTHR34384:SF6">
    <property type="entry name" value="STAPHYLOFERRIN B SYNTHASE"/>
    <property type="match status" value="1"/>
</dbReference>
<dbReference type="SMART" id="SM01006">
    <property type="entry name" value="AlcB"/>
    <property type="match status" value="1"/>
</dbReference>
<gene>
    <name evidence="7" type="ORF">ACFPKY_09415</name>
</gene>
<accession>A0ABW0MYB2</accession>
<dbReference type="InterPro" id="IPR007310">
    <property type="entry name" value="Aerobactin_biosyn_IucA/IucC_N"/>
</dbReference>
<dbReference type="Gene3D" id="1.10.510.40">
    <property type="match status" value="1"/>
</dbReference>
<dbReference type="Pfam" id="PF06276">
    <property type="entry name" value="FhuF"/>
    <property type="match status" value="1"/>
</dbReference>
<dbReference type="Pfam" id="PF13523">
    <property type="entry name" value="Acetyltransf_8"/>
    <property type="match status" value="1"/>
</dbReference>
<evidence type="ECO:0000256" key="5">
    <source>
        <dbReference type="ARBA" id="ARBA00031122"/>
    </source>
</evidence>
<sequence length="728" mass="80973">MRTTIEPLDLDAHLALVHAWVTHPRSAFWQMQGATPADVEREYRLVEDSPHHHAWLGRVDGVPAFLAETYDPFHSELGGLPELRPGDLGMHVLVAPPEQPVRGYTRTVFRAVLDHCFADASVRRVVVEPDSRNDKIRALNRAFGFRELRTITLPTKEATLSVLDRDHLTPENLERAQRHLVAKAIAEFAHERLLSPAPDGDRWLLTTPAGDTTYSFRASRLALDHWAVEPASLERSVKDQPAPLDAQELVVELAEVLGIPDPLLPTYLEEVAATLAAACWKLTHSTASVDDLLTADHQTVEAAMTEGHPGFVANNGRVGFGADDYAAYAPETGSTVRLHWLAARREHTHLSGDPSVQDTRVLLDAGLDPEEYLLIPVHPWQWRNKIAITFAPELARGDLVHLGESADEYRAQQSIRTFANVTRPEQPFVKTALSIQNMGFMRGLSPRYMAATPAINAWVHDLVSSDPTLQECGFSVLREHAAIGFTGDAYHRAGVRSPYQKMIAALWRESPAPRAGEAERLVTMAALLHRDDDGRSLAAAMITASPLDPAAWVRAYLSCYVRPIVHCLLAHDLAFMPHGENLILVLRDQVPVRALMKDIGEEVCVMDGRRPVPEEVERIRADVEPDVRALALHTDVFDGVLRHLAAILHTDGVLDQDAFWAEVARCLREHAEEHPELAEAVATYDFHRAEFRHSCLNRLQLRNTVEMVDIADQSQSLIYAGTLHNPVA</sequence>
<keyword evidence="7" id="KW-0808">Transferase</keyword>
<comment type="function">
    <text evidence="1">Acyltransferase required for the direct transfer of medium- to long-chain fatty acyl moieties from a carrier protein (MbtL) on to the epsilon-amino group of lysine residue in the mycobactin core.</text>
</comment>
<dbReference type="EMBL" id="JBHSMD010000002">
    <property type="protein sequence ID" value="MFC5493319.1"/>
    <property type="molecule type" value="Genomic_DNA"/>
</dbReference>
<reference evidence="8" key="1">
    <citation type="journal article" date="2019" name="Int. J. Syst. Evol. Microbiol.">
        <title>The Global Catalogue of Microorganisms (GCM) 10K type strain sequencing project: providing services to taxonomists for standard genome sequencing and annotation.</title>
        <authorList>
            <consortium name="The Broad Institute Genomics Platform"/>
            <consortium name="The Broad Institute Genome Sequencing Center for Infectious Disease"/>
            <person name="Wu L."/>
            <person name="Ma J."/>
        </authorList>
    </citation>
    <scope>NUCLEOTIDE SEQUENCE [LARGE SCALE GENOMIC DNA]</scope>
    <source>
        <strain evidence="8">KACC 13778</strain>
    </source>
</reference>
<evidence type="ECO:0000256" key="2">
    <source>
        <dbReference type="ARBA" id="ARBA00005102"/>
    </source>
</evidence>
<organism evidence="7 8">
    <name type="scientific">Nocardioides caricicola</name>
    <dbReference type="NCBI Taxonomy" id="634770"/>
    <lineage>
        <taxon>Bacteria</taxon>
        <taxon>Bacillati</taxon>
        <taxon>Actinomycetota</taxon>
        <taxon>Actinomycetes</taxon>
        <taxon>Propionibacteriales</taxon>
        <taxon>Nocardioidaceae</taxon>
        <taxon>Nocardioides</taxon>
    </lineage>
</organism>
<comment type="pathway">
    <text evidence="2">Siderophore biosynthesis; mycobactin biosynthesis.</text>
</comment>
<dbReference type="PANTHER" id="PTHR34384">
    <property type="entry name" value="L-2,3-DIAMINOPROPANOATE--CITRATE LIGASE"/>
    <property type="match status" value="1"/>
</dbReference>
<dbReference type="Gene3D" id="6.10.250.3370">
    <property type="match status" value="1"/>
</dbReference>
<keyword evidence="7" id="KW-0012">Acyltransferase</keyword>
<evidence type="ECO:0000256" key="3">
    <source>
        <dbReference type="ARBA" id="ARBA00007832"/>
    </source>
</evidence>
<comment type="caution">
    <text evidence="7">The sequence shown here is derived from an EMBL/GenBank/DDBJ whole genome shotgun (WGS) entry which is preliminary data.</text>
</comment>
<evidence type="ECO:0000256" key="4">
    <source>
        <dbReference type="ARBA" id="ARBA00020586"/>
    </source>
</evidence>
<dbReference type="RefSeq" id="WP_345172319.1">
    <property type="nucleotide sequence ID" value="NZ_BAABFQ010000003.1"/>
</dbReference>
<comment type="similarity">
    <text evidence="3">Belongs to the IucA/IucC family.</text>
</comment>
<proteinExistence type="inferred from homology"/>
<dbReference type="GO" id="GO:0016746">
    <property type="term" value="F:acyltransferase activity"/>
    <property type="evidence" value="ECO:0007669"/>
    <property type="project" value="UniProtKB-KW"/>
</dbReference>